<dbReference type="RefSeq" id="WP_103675756.1">
    <property type="nucleotide sequence ID" value="NZ_PQGD01000008.1"/>
</dbReference>
<organism evidence="5 7">
    <name type="scientific">Superficieibacter electus</name>
    <dbReference type="NCBI Taxonomy" id="2022662"/>
    <lineage>
        <taxon>Bacteria</taxon>
        <taxon>Pseudomonadati</taxon>
        <taxon>Pseudomonadota</taxon>
        <taxon>Gammaproteobacteria</taxon>
        <taxon>Enterobacterales</taxon>
        <taxon>Enterobacteriaceae</taxon>
        <taxon>Superficieibacter</taxon>
    </lineage>
</organism>
<reference evidence="6 7" key="1">
    <citation type="submission" date="2018-01" db="EMBL/GenBank/DDBJ databases">
        <title>Superficieibacter electus gen. nov., sp. nov., an extended-spectrum beta-lactamase possessing member of the Enterobacteriaceae family, isolated from intensive care unit surfaces.</title>
        <authorList>
            <person name="Potter R.F."/>
            <person name="D'Souza A.W."/>
        </authorList>
    </citation>
    <scope>NUCLEOTIDE SEQUENCE [LARGE SCALE GENOMIC DNA]</scope>
    <source>
        <strain evidence="5 7">BP-1</strain>
        <strain evidence="4 6">BP-2</strain>
    </source>
</reference>
<comment type="caution">
    <text evidence="5">The sequence shown here is derived from an EMBL/GenBank/DDBJ whole genome shotgun (WGS) entry which is preliminary data.</text>
</comment>
<dbReference type="GO" id="GO:0006487">
    <property type="term" value="P:protein N-linked glycosylation"/>
    <property type="evidence" value="ECO:0007669"/>
    <property type="project" value="TreeGrafter"/>
</dbReference>
<keyword evidence="2" id="KW-1133">Transmembrane helix</keyword>
<dbReference type="GO" id="GO:0097367">
    <property type="term" value="F:carbohydrate derivative binding"/>
    <property type="evidence" value="ECO:0007669"/>
    <property type="project" value="InterPro"/>
</dbReference>
<dbReference type="InterPro" id="IPR046348">
    <property type="entry name" value="SIS_dom_sf"/>
</dbReference>
<protein>
    <submittedName>
        <fullName evidence="5">Glucosamine--fructose-6-phosphate aminotransferase</fullName>
    </submittedName>
</protein>
<keyword evidence="6" id="KW-1185">Reference proteome</keyword>
<evidence type="ECO:0000313" key="6">
    <source>
        <dbReference type="Proteomes" id="UP000237073"/>
    </source>
</evidence>
<dbReference type="CDD" id="cd05008">
    <property type="entry name" value="SIS_GlmS_GlmD_1"/>
    <property type="match status" value="1"/>
</dbReference>
<dbReference type="PANTHER" id="PTHR10937">
    <property type="entry name" value="GLUCOSAMINE--FRUCTOSE-6-PHOSPHATE AMINOTRANSFERASE, ISOMERIZING"/>
    <property type="match status" value="1"/>
</dbReference>
<keyword evidence="2" id="KW-0472">Membrane</keyword>
<keyword evidence="5" id="KW-0808">Transferase</keyword>
<sequence length="353" mass="39400">MKPTMMSYINEEPAALAQILRDYPQTLQPVDRFAQTRAIKRLLILATGSSLNAALCARYFFEQQFGMLVEIKEPYNFTHYERIDPHTDMVIAVSQSGKSASTLDAVRKIRAASLPVFALTSDPQSPIARECDEVIDINTGIESVGFVTRGFSATVLNLLLMALTLARAQGKTTPQHAEVWLTGLERLIHALPATIAQTQAFIQRHRDTLRDGTRFVAVGYGALVGVAKELETKFTETVRVPSSGFELEAYMHGPYLEANREHVMFFIQDRHEPRSVALCDYMSPSVKNAFVLTLEDRGDDNTLALNCPLDHHLAPLLLIVPVQMLAFHIASLKGIDLSVRIFDDFDRVLKSKI</sequence>
<dbReference type="CDD" id="cd05009">
    <property type="entry name" value="SIS_GlmS_GlmD_2"/>
    <property type="match status" value="1"/>
</dbReference>
<dbReference type="GO" id="GO:0004360">
    <property type="term" value="F:glutamine-fructose-6-phosphate transaminase (isomerizing) activity"/>
    <property type="evidence" value="ECO:0007669"/>
    <property type="project" value="TreeGrafter"/>
</dbReference>
<name>A0A2P5GQK0_9ENTR</name>
<dbReference type="Pfam" id="PF01380">
    <property type="entry name" value="SIS"/>
    <property type="match status" value="1"/>
</dbReference>
<dbReference type="InterPro" id="IPR035490">
    <property type="entry name" value="GlmS/FrlB_SIS"/>
</dbReference>
<accession>A0A2P5GQK0</accession>
<keyword evidence="1" id="KW-0677">Repeat</keyword>
<dbReference type="GO" id="GO:0006047">
    <property type="term" value="P:UDP-N-acetylglucosamine metabolic process"/>
    <property type="evidence" value="ECO:0007669"/>
    <property type="project" value="TreeGrafter"/>
</dbReference>
<feature type="transmembrane region" description="Helical" evidence="2">
    <location>
        <begin position="42"/>
        <end position="61"/>
    </location>
</feature>
<dbReference type="AlphaFoldDB" id="A0A2P5GQK0"/>
<evidence type="ECO:0000256" key="2">
    <source>
        <dbReference type="SAM" id="Phobius"/>
    </source>
</evidence>
<dbReference type="EMBL" id="PQGD01000008">
    <property type="protein sequence ID" value="POP48827.1"/>
    <property type="molecule type" value="Genomic_DNA"/>
</dbReference>
<dbReference type="EMBL" id="PQGE01000006">
    <property type="protein sequence ID" value="POP45666.1"/>
    <property type="molecule type" value="Genomic_DNA"/>
</dbReference>
<evidence type="ECO:0000256" key="1">
    <source>
        <dbReference type="ARBA" id="ARBA00022737"/>
    </source>
</evidence>
<dbReference type="Gene3D" id="3.40.50.10490">
    <property type="entry name" value="Glucose-6-phosphate isomerase like protein, domain 1"/>
    <property type="match status" value="2"/>
</dbReference>
<evidence type="ECO:0000259" key="3">
    <source>
        <dbReference type="PROSITE" id="PS51464"/>
    </source>
</evidence>
<keyword evidence="2" id="KW-0812">Transmembrane</keyword>
<evidence type="ECO:0000313" key="4">
    <source>
        <dbReference type="EMBL" id="POP45666.1"/>
    </source>
</evidence>
<dbReference type="PROSITE" id="PS51464">
    <property type="entry name" value="SIS"/>
    <property type="match status" value="1"/>
</dbReference>
<proteinExistence type="predicted"/>
<keyword evidence="5" id="KW-0032">Aminotransferase</keyword>
<dbReference type="GO" id="GO:0006002">
    <property type="term" value="P:fructose 6-phosphate metabolic process"/>
    <property type="evidence" value="ECO:0007669"/>
    <property type="project" value="TreeGrafter"/>
</dbReference>
<feature type="domain" description="SIS" evidence="3">
    <location>
        <begin position="29"/>
        <end position="171"/>
    </location>
</feature>
<gene>
    <name evidence="5" type="ORF">CHU32_12005</name>
    <name evidence="4" type="ORF">CHU33_09075</name>
</gene>
<dbReference type="PANTHER" id="PTHR10937:SF17">
    <property type="entry name" value="GLUCOSAMINE-FRUCTOSE-6-PHOSPHATE AMINOTRANSFERASE"/>
    <property type="match status" value="1"/>
</dbReference>
<dbReference type="Proteomes" id="UP000237073">
    <property type="component" value="Unassembled WGS sequence"/>
</dbReference>
<evidence type="ECO:0000313" key="7">
    <source>
        <dbReference type="Proteomes" id="UP000247005"/>
    </source>
</evidence>
<dbReference type="OrthoDB" id="5150296at2"/>
<dbReference type="Proteomes" id="UP000247005">
    <property type="component" value="Unassembled WGS sequence"/>
</dbReference>
<dbReference type="InterPro" id="IPR001347">
    <property type="entry name" value="SIS_dom"/>
</dbReference>
<dbReference type="InterPro" id="IPR035466">
    <property type="entry name" value="GlmS/AgaS_SIS"/>
</dbReference>
<dbReference type="SUPFAM" id="SSF53697">
    <property type="entry name" value="SIS domain"/>
    <property type="match status" value="1"/>
</dbReference>
<evidence type="ECO:0000313" key="5">
    <source>
        <dbReference type="EMBL" id="POP48827.1"/>
    </source>
</evidence>